<evidence type="ECO:0000313" key="16">
    <source>
        <dbReference type="Proteomes" id="UP000550729"/>
    </source>
</evidence>
<comment type="similarity">
    <text evidence="3 11">Belongs to the FAD-dependent glycerol-3-phosphate dehydrogenase family.</text>
</comment>
<proteinExistence type="inferred from homology"/>
<evidence type="ECO:0000256" key="1">
    <source>
        <dbReference type="ARBA" id="ARBA00001974"/>
    </source>
</evidence>
<evidence type="ECO:0000256" key="7">
    <source>
        <dbReference type="ARBA" id="ARBA00022798"/>
    </source>
</evidence>
<feature type="domain" description="FAD dependent oxidoreductase" evidence="13">
    <location>
        <begin position="31"/>
        <end position="385"/>
    </location>
</feature>
<evidence type="ECO:0000256" key="6">
    <source>
        <dbReference type="ARBA" id="ARBA00022630"/>
    </source>
</evidence>
<dbReference type="GO" id="GO:0004368">
    <property type="term" value="F:glycerol-3-phosphate dehydrogenase (quinone) activity"/>
    <property type="evidence" value="ECO:0007669"/>
    <property type="project" value="UniProtKB-EC"/>
</dbReference>
<dbReference type="Pfam" id="PF16901">
    <property type="entry name" value="DAO_C"/>
    <property type="match status" value="1"/>
</dbReference>
<evidence type="ECO:0000259" key="13">
    <source>
        <dbReference type="Pfam" id="PF01266"/>
    </source>
</evidence>
<dbReference type="Pfam" id="PF01266">
    <property type="entry name" value="DAO"/>
    <property type="match status" value="1"/>
</dbReference>
<keyword evidence="7" id="KW-0319">Glycerol metabolism</keyword>
<evidence type="ECO:0000256" key="9">
    <source>
        <dbReference type="ARBA" id="ARBA00023002"/>
    </source>
</evidence>
<accession>A0A848KX98</accession>
<name>A0A848KX98_9ACTN</name>
<evidence type="ECO:0000256" key="4">
    <source>
        <dbReference type="ARBA" id="ARBA00013029"/>
    </source>
</evidence>
<dbReference type="Gene3D" id="1.10.8.870">
    <property type="entry name" value="Alpha-glycerophosphate oxidase, cap domain"/>
    <property type="match status" value="1"/>
</dbReference>
<comment type="cofactor">
    <cofactor evidence="1 11">
        <name>FAD</name>
        <dbReference type="ChEBI" id="CHEBI:57692"/>
    </cofactor>
</comment>
<keyword evidence="6 11" id="KW-0285">Flavoprotein</keyword>
<evidence type="ECO:0000256" key="11">
    <source>
        <dbReference type="RuleBase" id="RU361217"/>
    </source>
</evidence>
<feature type="domain" description="Alpha-glycerophosphate oxidase C-terminal" evidence="14">
    <location>
        <begin position="407"/>
        <end position="531"/>
    </location>
</feature>
<evidence type="ECO:0000256" key="10">
    <source>
        <dbReference type="ARBA" id="ARBA00049055"/>
    </source>
</evidence>
<evidence type="ECO:0000313" key="15">
    <source>
        <dbReference type="EMBL" id="NMO01073.1"/>
    </source>
</evidence>
<evidence type="ECO:0000256" key="2">
    <source>
        <dbReference type="ARBA" id="ARBA00004496"/>
    </source>
</evidence>
<dbReference type="PANTHER" id="PTHR11985:SF31">
    <property type="entry name" value="GLYCEROL-3-PHOSPHATE DEHYDROGENASE 2"/>
    <property type="match status" value="1"/>
</dbReference>
<dbReference type="PANTHER" id="PTHR11985">
    <property type="entry name" value="GLYCEROL-3-PHOSPHATE DEHYDROGENASE"/>
    <property type="match status" value="1"/>
</dbReference>
<comment type="catalytic activity">
    <reaction evidence="10 11">
        <text>a quinone + sn-glycerol 3-phosphate = dihydroxyacetone phosphate + a quinol</text>
        <dbReference type="Rhea" id="RHEA:18977"/>
        <dbReference type="ChEBI" id="CHEBI:24646"/>
        <dbReference type="ChEBI" id="CHEBI:57597"/>
        <dbReference type="ChEBI" id="CHEBI:57642"/>
        <dbReference type="ChEBI" id="CHEBI:132124"/>
        <dbReference type="EC" id="1.1.5.3"/>
    </reaction>
</comment>
<dbReference type="InterPro" id="IPR006076">
    <property type="entry name" value="FAD-dep_OxRdtase"/>
</dbReference>
<comment type="subcellular location">
    <subcellularLocation>
        <location evidence="2">Cytoplasm</location>
    </subcellularLocation>
</comment>
<evidence type="ECO:0000256" key="8">
    <source>
        <dbReference type="ARBA" id="ARBA00022827"/>
    </source>
</evidence>
<keyword evidence="5" id="KW-0963">Cytoplasm</keyword>
<evidence type="ECO:0000259" key="14">
    <source>
        <dbReference type="Pfam" id="PF16901"/>
    </source>
</evidence>
<evidence type="ECO:0000256" key="12">
    <source>
        <dbReference type="SAM" id="MobiDB-lite"/>
    </source>
</evidence>
<dbReference type="Gene3D" id="3.30.9.10">
    <property type="entry name" value="D-Amino Acid Oxidase, subunit A, domain 2"/>
    <property type="match status" value="1"/>
</dbReference>
<comment type="caution">
    <text evidence="15">The sequence shown here is derived from an EMBL/GenBank/DDBJ whole genome shotgun (WGS) entry which is preliminary data.</text>
</comment>
<dbReference type="FunFam" id="1.10.8.870:FF:000003">
    <property type="entry name" value="Glycerol-3-phosphate dehydrogenase"/>
    <property type="match status" value="1"/>
</dbReference>
<dbReference type="EC" id="1.1.5.3" evidence="4 11"/>
<dbReference type="AlphaFoldDB" id="A0A848KX98"/>
<keyword evidence="16" id="KW-1185">Reference proteome</keyword>
<dbReference type="GO" id="GO:0006071">
    <property type="term" value="P:glycerol metabolic process"/>
    <property type="evidence" value="ECO:0007669"/>
    <property type="project" value="UniProtKB-KW"/>
</dbReference>
<evidence type="ECO:0000256" key="3">
    <source>
        <dbReference type="ARBA" id="ARBA00007330"/>
    </source>
</evidence>
<dbReference type="InterPro" id="IPR000447">
    <property type="entry name" value="G3P_DH_FAD-dep"/>
</dbReference>
<dbReference type="NCBIfam" id="NF008899">
    <property type="entry name" value="PRK12266.1"/>
    <property type="match status" value="1"/>
</dbReference>
<feature type="region of interest" description="Disordered" evidence="12">
    <location>
        <begin position="550"/>
        <end position="580"/>
    </location>
</feature>
<dbReference type="GO" id="GO:0046168">
    <property type="term" value="P:glycerol-3-phosphate catabolic process"/>
    <property type="evidence" value="ECO:0007669"/>
    <property type="project" value="TreeGrafter"/>
</dbReference>
<dbReference type="GO" id="GO:0009331">
    <property type="term" value="C:glycerol-3-phosphate dehydrogenase (FAD) complex"/>
    <property type="evidence" value="ECO:0007669"/>
    <property type="project" value="UniProtKB-UniRule"/>
</dbReference>
<dbReference type="SUPFAM" id="SSF54373">
    <property type="entry name" value="FAD-linked reductases, C-terminal domain"/>
    <property type="match status" value="1"/>
</dbReference>
<protein>
    <recommendedName>
        <fullName evidence="4 11">Glycerol-3-phosphate dehydrogenase</fullName>
        <ecNumber evidence="4 11">1.1.5.3</ecNumber>
    </recommendedName>
</protein>
<dbReference type="InterPro" id="IPR036188">
    <property type="entry name" value="FAD/NAD-bd_sf"/>
</dbReference>
<reference evidence="15 16" key="1">
    <citation type="submission" date="2020-04" db="EMBL/GenBank/DDBJ databases">
        <title>Gordonia sp. nov. TBRC 11910.</title>
        <authorList>
            <person name="Suriyachadkun C."/>
        </authorList>
    </citation>
    <scope>NUCLEOTIDE SEQUENCE [LARGE SCALE GENOMIC DNA]</scope>
    <source>
        <strain evidence="15 16">TBRC 11910</strain>
    </source>
</reference>
<dbReference type="Proteomes" id="UP000550729">
    <property type="component" value="Unassembled WGS sequence"/>
</dbReference>
<dbReference type="PROSITE" id="PS00977">
    <property type="entry name" value="FAD_G3PDH_1"/>
    <property type="match status" value="1"/>
</dbReference>
<dbReference type="RefSeq" id="WP_170193578.1">
    <property type="nucleotide sequence ID" value="NZ_JABBNB010000006.1"/>
</dbReference>
<dbReference type="InterPro" id="IPR038299">
    <property type="entry name" value="DAO_C_sf"/>
</dbReference>
<dbReference type="SUPFAM" id="SSF51905">
    <property type="entry name" value="FAD/NAD(P)-binding domain"/>
    <property type="match status" value="1"/>
</dbReference>
<dbReference type="PRINTS" id="PR01001">
    <property type="entry name" value="FADG3PDH"/>
</dbReference>
<keyword evidence="8" id="KW-0274">FAD</keyword>
<dbReference type="EMBL" id="JABBNB010000006">
    <property type="protein sequence ID" value="NMO01073.1"/>
    <property type="molecule type" value="Genomic_DNA"/>
</dbReference>
<dbReference type="InterPro" id="IPR031656">
    <property type="entry name" value="DAO_C"/>
</dbReference>
<dbReference type="Gene3D" id="3.50.50.60">
    <property type="entry name" value="FAD/NAD(P)-binding domain"/>
    <property type="match status" value="1"/>
</dbReference>
<keyword evidence="9 11" id="KW-0560">Oxidoreductase</keyword>
<gene>
    <name evidence="15" type="primary">glpD</name>
    <name evidence="15" type="ORF">HH308_07570</name>
</gene>
<organism evidence="15 16">
    <name type="scientific">Gordonia asplenii</name>
    <dbReference type="NCBI Taxonomy" id="2725283"/>
    <lineage>
        <taxon>Bacteria</taxon>
        <taxon>Bacillati</taxon>
        <taxon>Actinomycetota</taxon>
        <taxon>Actinomycetes</taxon>
        <taxon>Mycobacteriales</taxon>
        <taxon>Gordoniaceae</taxon>
        <taxon>Gordonia</taxon>
    </lineage>
</organism>
<evidence type="ECO:0000256" key="5">
    <source>
        <dbReference type="ARBA" id="ARBA00022490"/>
    </source>
</evidence>
<dbReference type="PROSITE" id="PS00978">
    <property type="entry name" value="FAD_G3PDH_2"/>
    <property type="match status" value="1"/>
</dbReference>
<sequence>METDFNPDRPADLGPAQRGEAWRRLSSEQFDILVVGGGIVGVGAALDAATRGLRVALVEARDIASGTSSRSSKMFHGGLRYLEQLEFGLVREALHERELSLSLLAPHLVKPLPFLYPLTQRLWERPYVSAGLFLYDRMGGAKSVPGQRHVSRLGALRVAPALKRNSLVGGIRYYDTVVDDARHSLTVARTAAQYGAVVRTSTQVVGFLKEADRVLGATVRDTETGETAEIRAHCVINAAGVWTDEVQALSKQRGHFRVRASKGVHIVVPRDRIVSETAIILRTTKSVLFVIPWETHWIIGTTDTDWNLDLAHPAATRADIDYILDRVNEVLVSPLTHDDIEGVYAGLRPLLAGEDDETSSLSREHAVAAVAPGLISIAGGKYTTYRVMAADAVDACNDYIPTRVAPSITERVPLLGADGYFALINQCEHLGQRFGLHPYRIRRLLNRYGSMVDDVLYYGDDDPSLLKPIAAAPQYLRVEIVYAARNEAALHLEDLLSRRTRISIEYSHRGVDCAAEVAELVAPILGWDEAKTAFEVANYVARVEAEIASQRQPDDASADALRAAAPESRREILEPVPVPE</sequence>